<feature type="compositionally biased region" description="Polar residues" evidence="1">
    <location>
        <begin position="383"/>
        <end position="393"/>
    </location>
</feature>
<dbReference type="AlphaFoldDB" id="A0A0G4J1N9"/>
<organism evidence="2 3">
    <name type="scientific">Plasmodiophora brassicae</name>
    <name type="common">Clubroot disease agent</name>
    <dbReference type="NCBI Taxonomy" id="37360"/>
    <lineage>
        <taxon>Eukaryota</taxon>
        <taxon>Sar</taxon>
        <taxon>Rhizaria</taxon>
        <taxon>Endomyxa</taxon>
        <taxon>Phytomyxea</taxon>
        <taxon>Plasmodiophorida</taxon>
        <taxon>Plasmodiophoridae</taxon>
        <taxon>Plasmodiophora</taxon>
    </lineage>
</organism>
<dbReference type="Proteomes" id="UP000039324">
    <property type="component" value="Unassembled WGS sequence"/>
</dbReference>
<dbReference type="STRING" id="37360.A0A0G4J1N9"/>
<accession>A0A0G4J1N9</accession>
<dbReference type="EMBL" id="CDSF01000112">
    <property type="protein sequence ID" value="CEP01490.1"/>
    <property type="molecule type" value="Genomic_DNA"/>
</dbReference>
<evidence type="ECO:0000313" key="3">
    <source>
        <dbReference type="Proteomes" id="UP000039324"/>
    </source>
</evidence>
<dbReference type="OMA" id="WKANISH"/>
<sequence length="607" mass="66146">MDTPGSAARDDQGHLRSASSASNAFRLRPLGEVAPANDDAGSAPQPGHRRGTRRSSSVFDLASVASSTIPAYRLQGDLAMYTPIAMERRAQLAANQTVITCIDLIWGVLLQCLPDNTSSSLDPIEATVSFDGYAGLHVRICKALLRDYTEELAYRLSCRDWKHDVGLAESMSRAEFRRSMFEIVDQWTPRVDLHDYIDFLVELLTRIAEPVDGADLDEILNGIMAALFENDTPGSLPAIPNMKLRDVDAISSMQRDPAGQWTPKTPGAAGIDKLLAQATPAHLGELGRAAIDNDHRQEAMMLAEKDPSAIAELLRTGRLTARDLSDLLARDAITKDQLMGLLLLSSGDDTLLAAIETALSGNHSAEMSTIRDQVTAQRRTTLMSLSTSNTGSTRPADDEHEEDGLVNAWNPDDDGKSVVTVGEGHTSGLRQLSRSSTRRSSRGVLAPKRSQSSSGRQSITSPPLVTPARRPGRRIHHRAPRAKGTDPVMCSRLLGCPTGQEIDRRVKLEPHPAAASALKWRLYRRLVTKAELSRLVREAPSMTGADAIVWDVDAIGTDRLRAGGSFAWIKRCPPAAARHLRPSRTLPVLPPYRDPPLWKANISHSKP</sequence>
<protein>
    <submittedName>
        <fullName evidence="2">Uncharacterized protein</fullName>
    </submittedName>
</protein>
<feature type="compositionally biased region" description="Basic residues" evidence="1">
    <location>
        <begin position="470"/>
        <end position="481"/>
    </location>
</feature>
<proteinExistence type="predicted"/>
<evidence type="ECO:0000256" key="1">
    <source>
        <dbReference type="SAM" id="MobiDB-lite"/>
    </source>
</evidence>
<keyword evidence="3" id="KW-1185">Reference proteome</keyword>
<gene>
    <name evidence="2" type="ORF">PBRA_002096</name>
</gene>
<evidence type="ECO:0000313" key="2">
    <source>
        <dbReference type="EMBL" id="CEP01490.1"/>
    </source>
</evidence>
<feature type="compositionally biased region" description="Low complexity" evidence="1">
    <location>
        <begin position="449"/>
        <end position="458"/>
    </location>
</feature>
<feature type="compositionally biased region" description="Low complexity" evidence="1">
    <location>
        <begin position="426"/>
        <end position="435"/>
    </location>
</feature>
<dbReference type="OrthoDB" id="121313at2759"/>
<feature type="region of interest" description="Disordered" evidence="1">
    <location>
        <begin position="383"/>
        <end position="486"/>
    </location>
</feature>
<feature type="region of interest" description="Disordered" evidence="1">
    <location>
        <begin position="1"/>
        <end position="56"/>
    </location>
</feature>
<reference evidence="2 3" key="1">
    <citation type="submission" date="2015-02" db="EMBL/GenBank/DDBJ databases">
        <authorList>
            <person name="Chooi Y.-H."/>
        </authorList>
    </citation>
    <scope>NUCLEOTIDE SEQUENCE [LARGE SCALE GENOMIC DNA]</scope>
    <source>
        <strain evidence="2">E3</strain>
    </source>
</reference>
<name>A0A0G4J1N9_PLABS</name>